<keyword evidence="1" id="KW-0472">Membrane</keyword>
<name>A0A6C0CRM7_9ZZZZ</name>
<keyword evidence="1" id="KW-1133">Transmembrane helix</keyword>
<feature type="transmembrane region" description="Helical" evidence="1">
    <location>
        <begin position="6"/>
        <end position="27"/>
    </location>
</feature>
<evidence type="ECO:0000313" key="2">
    <source>
        <dbReference type="EMBL" id="QHT06943.1"/>
    </source>
</evidence>
<evidence type="ECO:0000256" key="1">
    <source>
        <dbReference type="SAM" id="Phobius"/>
    </source>
</evidence>
<organism evidence="2">
    <name type="scientific">viral metagenome</name>
    <dbReference type="NCBI Taxonomy" id="1070528"/>
    <lineage>
        <taxon>unclassified sequences</taxon>
        <taxon>metagenomes</taxon>
        <taxon>organismal metagenomes</taxon>
    </lineage>
</organism>
<keyword evidence="1" id="KW-0812">Transmembrane</keyword>
<reference evidence="2" key="1">
    <citation type="journal article" date="2020" name="Nature">
        <title>Giant virus diversity and host interactions through global metagenomics.</title>
        <authorList>
            <person name="Schulz F."/>
            <person name="Roux S."/>
            <person name="Paez-Espino D."/>
            <person name="Jungbluth S."/>
            <person name="Walsh D.A."/>
            <person name="Denef V.J."/>
            <person name="McMahon K.D."/>
            <person name="Konstantinidis K.T."/>
            <person name="Eloe-Fadrosh E.A."/>
            <person name="Kyrpides N.C."/>
            <person name="Woyke T."/>
        </authorList>
    </citation>
    <scope>NUCLEOTIDE SEQUENCE</scope>
    <source>
        <strain evidence="2">GVMAG-M-3300021962-46</strain>
    </source>
</reference>
<accession>A0A6C0CRM7</accession>
<feature type="transmembrane region" description="Helical" evidence="1">
    <location>
        <begin position="48"/>
        <end position="69"/>
    </location>
</feature>
<sequence length="75" mass="8593">MFVNRWQVAILMYIILVGLILIVKPAMMFTADGRVKYWSSQNTEESSAFSPMIVFPILAVLCYYLGVWLEVLSTN</sequence>
<protein>
    <submittedName>
        <fullName evidence="2">Uncharacterized protein</fullName>
    </submittedName>
</protein>
<dbReference type="EMBL" id="MN739479">
    <property type="protein sequence ID" value="QHT06943.1"/>
    <property type="molecule type" value="Genomic_DNA"/>
</dbReference>
<proteinExistence type="predicted"/>
<dbReference type="AlphaFoldDB" id="A0A6C0CRM7"/>